<dbReference type="Gene3D" id="1.10.3210.10">
    <property type="entry name" value="Hypothetical protein af1432"/>
    <property type="match status" value="1"/>
</dbReference>
<feature type="modified residue" description="4-aspartylphosphate" evidence="1">
    <location>
        <position position="52"/>
    </location>
</feature>
<dbReference type="PROSITE" id="PS50110">
    <property type="entry name" value="RESPONSE_REGULATORY"/>
    <property type="match status" value="1"/>
</dbReference>
<dbReference type="RefSeq" id="WP_382432192.1">
    <property type="nucleotide sequence ID" value="NZ_JBHSHJ010000006.1"/>
</dbReference>
<dbReference type="Gene3D" id="3.40.50.2300">
    <property type="match status" value="1"/>
</dbReference>
<gene>
    <name evidence="5" type="ORF">ACFO6X_08980</name>
</gene>
<name>A0ABV9QEK1_9BURK</name>
<keyword evidence="2" id="KW-0175">Coiled coil</keyword>
<feature type="domain" description="Response regulatory" evidence="3">
    <location>
        <begin position="3"/>
        <end position="119"/>
    </location>
</feature>
<dbReference type="SUPFAM" id="SSF52172">
    <property type="entry name" value="CheY-like"/>
    <property type="match status" value="1"/>
</dbReference>
<evidence type="ECO:0000259" key="4">
    <source>
        <dbReference type="PROSITE" id="PS51832"/>
    </source>
</evidence>
<dbReference type="SMART" id="SM00448">
    <property type="entry name" value="REC"/>
    <property type="match status" value="1"/>
</dbReference>
<feature type="coiled-coil region" evidence="2">
    <location>
        <begin position="169"/>
        <end position="204"/>
    </location>
</feature>
<dbReference type="EMBL" id="JBHSHJ010000006">
    <property type="protein sequence ID" value="MFC4789112.1"/>
    <property type="molecule type" value="Genomic_DNA"/>
</dbReference>
<keyword evidence="1" id="KW-0597">Phosphoprotein</keyword>
<accession>A0ABV9QEK1</accession>
<dbReference type="PANTHER" id="PTHR45228">
    <property type="entry name" value="CYCLIC DI-GMP PHOSPHODIESTERASE TM_0186-RELATED"/>
    <property type="match status" value="1"/>
</dbReference>
<evidence type="ECO:0000313" key="6">
    <source>
        <dbReference type="Proteomes" id="UP001596001"/>
    </source>
</evidence>
<keyword evidence="6" id="KW-1185">Reference proteome</keyword>
<dbReference type="SUPFAM" id="SSF109604">
    <property type="entry name" value="HD-domain/PDEase-like"/>
    <property type="match status" value="1"/>
</dbReference>
<evidence type="ECO:0000259" key="3">
    <source>
        <dbReference type="PROSITE" id="PS50110"/>
    </source>
</evidence>
<evidence type="ECO:0000256" key="2">
    <source>
        <dbReference type="SAM" id="Coils"/>
    </source>
</evidence>
<dbReference type="InterPro" id="IPR052020">
    <property type="entry name" value="Cyclic_di-GMP/3'3'-cGAMP_PDE"/>
</dbReference>
<dbReference type="PROSITE" id="PS51832">
    <property type="entry name" value="HD_GYP"/>
    <property type="match status" value="1"/>
</dbReference>
<sequence length="411" mass="45888">MPRVLIAEDSKIQAEMLRSLLLDAGYKVSVAHDGSQALQMARIERPDLLVSDVTMPVMDGFELCQNIRKDASLRSLPVILLTAMTGVKDIIQGLNAGADNYVTKPFDNAMLLARIQDALLRPSQAFREEKLALEATSDGKRFQVHAGPQQMLNLLLSTYHNALEQNKLLRSTQVKLTQLNCQLQEEVERQSKALIEEERKLSAEREMLLKQRSAHHEQMHSSLIESVTAIAATIEVRDPYTSGHQQRVASLSVLIGKELELSDFSLEGLHIAASVHDIGKIRIPAEILTKPGRLDPPEFELIKLHSVAGFEILKSIHFPWPIASIVMQHHERLDGSGYPHGLKGDEIITEAMIIAVADVIESMATARPYRKPLGIQSAIDEIQKGRGIKFSSEVVDAFMRVHENRLWSPDF</sequence>
<dbReference type="CDD" id="cd00077">
    <property type="entry name" value="HDc"/>
    <property type="match status" value="1"/>
</dbReference>
<dbReference type="Proteomes" id="UP001596001">
    <property type="component" value="Unassembled WGS sequence"/>
</dbReference>
<reference evidence="6" key="1">
    <citation type="journal article" date="2019" name="Int. J. Syst. Evol. Microbiol.">
        <title>The Global Catalogue of Microorganisms (GCM) 10K type strain sequencing project: providing services to taxonomists for standard genome sequencing and annotation.</title>
        <authorList>
            <consortium name="The Broad Institute Genomics Platform"/>
            <consortium name="The Broad Institute Genome Sequencing Center for Infectious Disease"/>
            <person name="Wu L."/>
            <person name="Ma J."/>
        </authorList>
    </citation>
    <scope>NUCLEOTIDE SEQUENCE [LARGE SCALE GENOMIC DNA]</scope>
    <source>
        <strain evidence="6">CCUG 49452</strain>
    </source>
</reference>
<proteinExistence type="predicted"/>
<dbReference type="InterPro" id="IPR037522">
    <property type="entry name" value="HD_GYP_dom"/>
</dbReference>
<feature type="domain" description="HD-GYP" evidence="4">
    <location>
        <begin position="219"/>
        <end position="411"/>
    </location>
</feature>
<dbReference type="InterPro" id="IPR003607">
    <property type="entry name" value="HD/PDEase_dom"/>
</dbReference>
<dbReference type="InterPro" id="IPR001789">
    <property type="entry name" value="Sig_transdc_resp-reg_receiver"/>
</dbReference>
<dbReference type="SMART" id="SM00471">
    <property type="entry name" value="HDc"/>
    <property type="match status" value="1"/>
</dbReference>
<dbReference type="Pfam" id="PF13487">
    <property type="entry name" value="HD_5"/>
    <property type="match status" value="1"/>
</dbReference>
<evidence type="ECO:0000256" key="1">
    <source>
        <dbReference type="PROSITE-ProRule" id="PRU00169"/>
    </source>
</evidence>
<evidence type="ECO:0000313" key="5">
    <source>
        <dbReference type="EMBL" id="MFC4789112.1"/>
    </source>
</evidence>
<dbReference type="PANTHER" id="PTHR45228:SF4">
    <property type="entry name" value="LIPOPROTEIN"/>
    <property type="match status" value="1"/>
</dbReference>
<dbReference type="InterPro" id="IPR011006">
    <property type="entry name" value="CheY-like_superfamily"/>
</dbReference>
<dbReference type="Pfam" id="PF00072">
    <property type="entry name" value="Response_reg"/>
    <property type="match status" value="1"/>
</dbReference>
<comment type="caution">
    <text evidence="5">The sequence shown here is derived from an EMBL/GenBank/DDBJ whole genome shotgun (WGS) entry which is preliminary data.</text>
</comment>
<organism evidence="5 6">
    <name type="scientific">Giesbergeria sinuosa</name>
    <dbReference type="NCBI Taxonomy" id="80883"/>
    <lineage>
        <taxon>Bacteria</taxon>
        <taxon>Pseudomonadati</taxon>
        <taxon>Pseudomonadota</taxon>
        <taxon>Betaproteobacteria</taxon>
        <taxon>Burkholderiales</taxon>
        <taxon>Comamonadaceae</taxon>
        <taxon>Giesbergeria</taxon>
    </lineage>
</organism>
<protein>
    <submittedName>
        <fullName evidence="5">HD domain-containing phosphohydrolase</fullName>
    </submittedName>
</protein>